<comment type="caution">
    <text evidence="2">The sequence shown here is derived from an EMBL/GenBank/DDBJ whole genome shotgun (WGS) entry which is preliminary data.</text>
</comment>
<dbReference type="PANTHER" id="PTHR13779:SF7">
    <property type="entry name" value="ATPASE WRNIP1"/>
    <property type="match status" value="1"/>
</dbReference>
<evidence type="ECO:0000259" key="1">
    <source>
        <dbReference type="Pfam" id="PF12002"/>
    </source>
</evidence>
<evidence type="ECO:0000313" key="2">
    <source>
        <dbReference type="EMBL" id="MBD7913079.1"/>
    </source>
</evidence>
<gene>
    <name evidence="2" type="ORF">H9661_17135</name>
</gene>
<dbReference type="InterPro" id="IPR008921">
    <property type="entry name" value="DNA_pol3_clamp-load_cplx_C"/>
</dbReference>
<feature type="non-terminal residue" evidence="2">
    <location>
        <position position="1"/>
    </location>
</feature>
<reference evidence="2 3" key="1">
    <citation type="submission" date="2020-08" db="EMBL/GenBank/DDBJ databases">
        <title>A Genomic Blueprint of the Chicken Gut Microbiome.</title>
        <authorList>
            <person name="Gilroy R."/>
            <person name="Ravi A."/>
            <person name="Getino M."/>
            <person name="Pursley I."/>
            <person name="Horton D.L."/>
            <person name="Alikhan N.-F."/>
            <person name="Baker D."/>
            <person name="Gharbi K."/>
            <person name="Hall N."/>
            <person name="Watson M."/>
            <person name="Adriaenssens E.M."/>
            <person name="Foster-Nyarko E."/>
            <person name="Jarju S."/>
            <person name="Secka A."/>
            <person name="Antonio M."/>
            <person name="Oren A."/>
            <person name="Chaudhuri R."/>
            <person name="La Ragione R.M."/>
            <person name="Hildebrand F."/>
            <person name="Pallen M.J."/>
        </authorList>
    </citation>
    <scope>NUCLEOTIDE SEQUENCE [LARGE SCALE GENOMIC DNA]</scope>
    <source>
        <strain evidence="2 3">Sa3CVN1</strain>
    </source>
</reference>
<feature type="domain" description="MgsA AAA+ ATPase C-terminal" evidence="1">
    <location>
        <begin position="1"/>
        <end position="95"/>
    </location>
</feature>
<proteinExistence type="predicted"/>
<dbReference type="Gene3D" id="1.10.3710.10">
    <property type="entry name" value="DNA polymerase III clamp loader subunits, C-terminal domain"/>
    <property type="match status" value="1"/>
</dbReference>
<name>A0ABR8PY51_9CLOT</name>
<dbReference type="SUPFAM" id="SSF48019">
    <property type="entry name" value="post-AAA+ oligomerization domain-like"/>
    <property type="match status" value="1"/>
</dbReference>
<dbReference type="Pfam" id="PF12002">
    <property type="entry name" value="MgsA_C"/>
    <property type="match status" value="1"/>
</dbReference>
<protein>
    <submittedName>
        <fullName evidence="2">AAA family ATPase</fullName>
    </submittedName>
</protein>
<sequence>IYLATLPKSNSAYLAIKDAMNDLENGNFGDIPMHLKDAHYSGAANLGVEGYKYPHDYPNHYVRQEYLPKELRGKKYYECQNNKFEDSIKKYWINIKNS</sequence>
<dbReference type="InterPro" id="IPR021886">
    <property type="entry name" value="MgsA_C"/>
</dbReference>
<accession>A0ABR8PY51</accession>
<evidence type="ECO:0000313" key="3">
    <source>
        <dbReference type="Proteomes" id="UP000627781"/>
    </source>
</evidence>
<keyword evidence="3" id="KW-1185">Reference proteome</keyword>
<dbReference type="Proteomes" id="UP000627781">
    <property type="component" value="Unassembled WGS sequence"/>
</dbReference>
<organism evidence="2 3">
    <name type="scientific">Clostridium cibarium</name>
    <dbReference type="NCBI Taxonomy" id="2762247"/>
    <lineage>
        <taxon>Bacteria</taxon>
        <taxon>Bacillati</taxon>
        <taxon>Bacillota</taxon>
        <taxon>Clostridia</taxon>
        <taxon>Eubacteriales</taxon>
        <taxon>Clostridiaceae</taxon>
        <taxon>Clostridium</taxon>
    </lineage>
</organism>
<dbReference type="EMBL" id="JACSRA010000034">
    <property type="protein sequence ID" value="MBD7913079.1"/>
    <property type="molecule type" value="Genomic_DNA"/>
</dbReference>
<dbReference type="PANTHER" id="PTHR13779">
    <property type="entry name" value="WERNER HELICASE-INTERACTING PROTEIN 1 FAMILY MEMBER"/>
    <property type="match status" value="1"/>
</dbReference>
<dbReference type="InterPro" id="IPR051314">
    <property type="entry name" value="AAA_ATPase_RarA/MGS1/WRNIP1"/>
</dbReference>